<evidence type="ECO:0000259" key="2">
    <source>
        <dbReference type="Pfam" id="PF06030"/>
    </source>
</evidence>
<feature type="domain" description="WxL Interacting Protein peptidoglycan binding" evidence="2">
    <location>
        <begin position="43"/>
        <end position="160"/>
    </location>
</feature>
<sequence length="349" mass="38101">MGGVDMWFKKISQWWVLVLAFMLGGLLGMQPIHAATSTPASGFVLTPLLPKDQLDKQAGYFNLKVTPGSTRELKVSVSNPSKSAITLEVTPVNATTSDAGSVAYVPSNRQDPSATTTFKDMTSAGVTVQLAAHQAKTVGFTVTIPKNGFKGEVLGGLFVTNPTASATKPTNDQGFVLKNRYAEVTAVALWCQPQETIPVQLVLDQVKVTTDNGQPVLFAKLRNLAPTLFGQLTIQARVIDRATRKTVATQRLKSGSMAPNSWFNYHVALGSDRLAAGNYQLKLHLTSGTRVWNFSHNFTLTAQRASQHNHRLVGPHKVNWWLWGSLALVGLLALLMAAYWFGQRRSRKE</sequence>
<evidence type="ECO:0000259" key="3">
    <source>
        <dbReference type="Pfam" id="PF11797"/>
    </source>
</evidence>
<dbReference type="InterPro" id="IPR010317">
    <property type="entry name" value="WxLIP_PGBD"/>
</dbReference>
<feature type="transmembrane region" description="Helical" evidence="1">
    <location>
        <begin position="320"/>
        <end position="341"/>
    </location>
</feature>
<keyword evidence="1" id="KW-1133">Transmembrane helix</keyword>
<protein>
    <submittedName>
        <fullName evidence="4">Cell surface protein</fullName>
    </submittedName>
</protein>
<dbReference type="EMBL" id="FR871820">
    <property type="protein sequence ID" value="CCB83300.1"/>
    <property type="molecule type" value="Genomic_DNA"/>
</dbReference>
<keyword evidence="1" id="KW-0812">Transmembrane</keyword>
<dbReference type="Pfam" id="PF06030">
    <property type="entry name" value="WxLIP_PGBD"/>
    <property type="match status" value="1"/>
</dbReference>
<dbReference type="Pfam" id="PF11797">
    <property type="entry name" value="WxLIP_HBD"/>
    <property type="match status" value="1"/>
</dbReference>
<name>F6IXC5_LACPE</name>
<gene>
    <name evidence="4" type="ORF">LPE_02332</name>
</gene>
<evidence type="ECO:0000313" key="4">
    <source>
        <dbReference type="EMBL" id="CCB83300.1"/>
    </source>
</evidence>
<organism evidence="4">
    <name type="scientific">Lactiplantibacillus pentosus MP-10</name>
    <dbReference type="NCBI Taxonomy" id="1028490"/>
    <lineage>
        <taxon>Bacteria</taxon>
        <taxon>Bacillati</taxon>
        <taxon>Bacillota</taxon>
        <taxon>Bacilli</taxon>
        <taxon>Lactobacillales</taxon>
        <taxon>Lactobacillaceae</taxon>
        <taxon>Lactiplantibacillus</taxon>
    </lineage>
</organism>
<proteinExistence type="predicted"/>
<accession>F6IXC5</accession>
<evidence type="ECO:0000256" key="1">
    <source>
        <dbReference type="SAM" id="Phobius"/>
    </source>
</evidence>
<dbReference type="AlphaFoldDB" id="F6IXC5"/>
<feature type="domain" description="WxL Interacting Protein host binding" evidence="3">
    <location>
        <begin position="173"/>
        <end position="310"/>
    </location>
</feature>
<keyword evidence="1" id="KW-0472">Membrane</keyword>
<reference evidence="4" key="1">
    <citation type="journal article" date="2011" name="J. Bacteriol.">
        <title>Annotated genome sequence of Lactobacillus pentosus MP-10, which has probiotic potential, from naturally fermented Alorena green table olives.</title>
        <authorList>
            <person name="Abriouel H."/>
            <person name="Benomar N."/>
            <person name="Perez Pulido R."/>
            <person name="Canamero M.M."/>
            <person name="Galvez A."/>
        </authorList>
    </citation>
    <scope>NUCLEOTIDE SEQUENCE</scope>
    <source>
        <strain evidence="4">MP-10</strain>
    </source>
</reference>
<dbReference type="InterPro" id="IPR021759">
    <property type="entry name" value="WxLIP_HBD"/>
</dbReference>